<reference evidence="1" key="1">
    <citation type="submission" date="2020-08" db="EMBL/GenBank/DDBJ databases">
        <title>Multicomponent nature underlies the extraordinary mechanical properties of spider dragline silk.</title>
        <authorList>
            <person name="Kono N."/>
            <person name="Nakamura H."/>
            <person name="Mori M."/>
            <person name="Yoshida Y."/>
            <person name="Ohtoshi R."/>
            <person name="Malay A.D."/>
            <person name="Moran D.A.P."/>
            <person name="Tomita M."/>
            <person name="Numata K."/>
            <person name="Arakawa K."/>
        </authorList>
    </citation>
    <scope>NUCLEOTIDE SEQUENCE</scope>
</reference>
<keyword evidence="2" id="KW-1185">Reference proteome</keyword>
<proteinExistence type="predicted"/>
<evidence type="ECO:0000313" key="1">
    <source>
        <dbReference type="EMBL" id="GFU20025.1"/>
    </source>
</evidence>
<dbReference type="AlphaFoldDB" id="A0A8X6QD16"/>
<dbReference type="Proteomes" id="UP000887013">
    <property type="component" value="Unassembled WGS sequence"/>
</dbReference>
<organism evidence="1 2">
    <name type="scientific">Nephila pilipes</name>
    <name type="common">Giant wood spider</name>
    <name type="synonym">Nephila maculata</name>
    <dbReference type="NCBI Taxonomy" id="299642"/>
    <lineage>
        <taxon>Eukaryota</taxon>
        <taxon>Metazoa</taxon>
        <taxon>Ecdysozoa</taxon>
        <taxon>Arthropoda</taxon>
        <taxon>Chelicerata</taxon>
        <taxon>Arachnida</taxon>
        <taxon>Araneae</taxon>
        <taxon>Araneomorphae</taxon>
        <taxon>Entelegynae</taxon>
        <taxon>Araneoidea</taxon>
        <taxon>Nephilidae</taxon>
        <taxon>Nephila</taxon>
    </lineage>
</organism>
<name>A0A8X6QD16_NEPPI</name>
<evidence type="ECO:0000313" key="2">
    <source>
        <dbReference type="Proteomes" id="UP000887013"/>
    </source>
</evidence>
<sequence>MSFSSTSESNFRDKTSLRYTAPDFGLNNITDSMKKEKKYSKGYPPQKAHSSDETKWVSFRKMRQSAFFPIEVAKGPLVYLSERVQEV</sequence>
<accession>A0A8X6QD16</accession>
<gene>
    <name evidence="1" type="ORF">NPIL_219831</name>
</gene>
<dbReference type="EMBL" id="BMAW01031187">
    <property type="protein sequence ID" value="GFU20025.1"/>
    <property type="molecule type" value="Genomic_DNA"/>
</dbReference>
<comment type="caution">
    <text evidence="1">The sequence shown here is derived from an EMBL/GenBank/DDBJ whole genome shotgun (WGS) entry which is preliminary data.</text>
</comment>
<protein>
    <submittedName>
        <fullName evidence="1">Uncharacterized protein</fullName>
    </submittedName>
</protein>